<evidence type="ECO:0008006" key="4">
    <source>
        <dbReference type="Google" id="ProtNLM"/>
    </source>
</evidence>
<evidence type="ECO:0000256" key="1">
    <source>
        <dbReference type="SAM" id="Phobius"/>
    </source>
</evidence>
<dbReference type="PANTHER" id="PTHR43649">
    <property type="entry name" value="ARABINOSE-BINDING PROTEIN-RELATED"/>
    <property type="match status" value="1"/>
</dbReference>
<organism evidence="2 3">
    <name type="scientific">Candidatus Yanofskybacteria bacterium RIFCSPHIGHO2_02_FULL_50_12</name>
    <dbReference type="NCBI Taxonomy" id="1802685"/>
    <lineage>
        <taxon>Bacteria</taxon>
        <taxon>Candidatus Yanofskyibacteriota</taxon>
    </lineage>
</organism>
<dbReference type="PANTHER" id="PTHR43649:SF12">
    <property type="entry name" value="DIACETYLCHITOBIOSE BINDING PROTEIN DASA"/>
    <property type="match status" value="1"/>
</dbReference>
<evidence type="ECO:0000313" key="3">
    <source>
        <dbReference type="Proteomes" id="UP000178117"/>
    </source>
</evidence>
<comment type="caution">
    <text evidence="2">The sequence shown here is derived from an EMBL/GenBank/DDBJ whole genome shotgun (WGS) entry which is preliminary data.</text>
</comment>
<dbReference type="AlphaFoldDB" id="A0A1F8FUS9"/>
<keyword evidence="1" id="KW-0812">Transmembrane</keyword>
<dbReference type="InterPro" id="IPR006059">
    <property type="entry name" value="SBP"/>
</dbReference>
<dbReference type="Pfam" id="PF01547">
    <property type="entry name" value="SBP_bac_1"/>
    <property type="match status" value="1"/>
</dbReference>
<dbReference type="SUPFAM" id="SSF53850">
    <property type="entry name" value="Periplasmic binding protein-like II"/>
    <property type="match status" value="1"/>
</dbReference>
<dbReference type="InterPro" id="IPR050490">
    <property type="entry name" value="Bact_solute-bd_prot1"/>
</dbReference>
<gene>
    <name evidence="2" type="ORF">A3C88_00505</name>
</gene>
<dbReference type="STRING" id="1802685.A3C88_00505"/>
<dbReference type="EMBL" id="MGJZ01000022">
    <property type="protein sequence ID" value="OGN16913.1"/>
    <property type="molecule type" value="Genomic_DNA"/>
</dbReference>
<keyword evidence="1" id="KW-0472">Membrane</keyword>
<reference evidence="2 3" key="1">
    <citation type="journal article" date="2016" name="Nat. Commun.">
        <title>Thousands of microbial genomes shed light on interconnected biogeochemical processes in an aquifer system.</title>
        <authorList>
            <person name="Anantharaman K."/>
            <person name="Brown C.T."/>
            <person name="Hug L.A."/>
            <person name="Sharon I."/>
            <person name="Castelle C.J."/>
            <person name="Probst A.J."/>
            <person name="Thomas B.C."/>
            <person name="Singh A."/>
            <person name="Wilkins M.J."/>
            <person name="Karaoz U."/>
            <person name="Brodie E.L."/>
            <person name="Williams K.H."/>
            <person name="Hubbard S.S."/>
            <person name="Banfield J.F."/>
        </authorList>
    </citation>
    <scope>NUCLEOTIDE SEQUENCE [LARGE SCALE GENOMIC DNA]</scope>
</reference>
<accession>A0A1F8FUS9</accession>
<dbReference type="Proteomes" id="UP000178117">
    <property type="component" value="Unassembled WGS sequence"/>
</dbReference>
<sequence length="433" mass="47928">MDSKKLMYILTGVIVVAVFLTFILILRNIGGGSGQQATLTFWGVFDNASAFEKVIGDFKATHPGIDVKYQQVPFERYESSLVNALAAGTGPDVIMIHHTWLPKHGDKLASMPTGIPDTKNAFTVQDFKEQFVDVTLKDLVFQDQIYALPLYVDSLALYYNKDLFNGAGITRPPRTWEEVNDQVSRLSKFDEQGNIIQSAMALGTARNINRSTDILMGMMIQSGVKMTDEGNQAASFDQTVNGQRVGEIALQYYTDFANPRKQVYSWNDSQHYSIDAFTEGSLAMMLGYSHQAAVIRSKSPRLNFAMAPMPQASLTDIRNYANYWAVAVPAKSAHPVEAWTFVHYLASAEGSSAYLNAVGRPSARRDLIDIQRSDPDLGVFAIQALTARSWFQADNVAIEGIFADMIDDINFSRASIRDAIQQAAARVGVLMSR</sequence>
<dbReference type="Gene3D" id="3.40.190.10">
    <property type="entry name" value="Periplasmic binding protein-like II"/>
    <property type="match status" value="1"/>
</dbReference>
<keyword evidence="1" id="KW-1133">Transmembrane helix</keyword>
<protein>
    <recommendedName>
        <fullName evidence="4">ABC transporter substrate-binding protein</fullName>
    </recommendedName>
</protein>
<proteinExistence type="predicted"/>
<feature type="transmembrane region" description="Helical" evidence="1">
    <location>
        <begin position="6"/>
        <end position="26"/>
    </location>
</feature>
<evidence type="ECO:0000313" key="2">
    <source>
        <dbReference type="EMBL" id="OGN16913.1"/>
    </source>
</evidence>
<name>A0A1F8FUS9_9BACT</name>